<dbReference type="PANTHER" id="PTHR23185:SF0">
    <property type="entry name" value="PROTEIN VIRILIZER HOMOLOG"/>
    <property type="match status" value="1"/>
</dbReference>
<reference evidence="1 2" key="1">
    <citation type="submission" date="2016-03" db="EMBL/GenBank/DDBJ databases">
        <title>Whole genome sequencing of Grifola frondosa 9006-11.</title>
        <authorList>
            <person name="Min B."/>
            <person name="Park H."/>
            <person name="Kim J.-G."/>
            <person name="Cho H."/>
            <person name="Oh Y.-L."/>
            <person name="Kong W.-S."/>
            <person name="Choi I.-G."/>
        </authorList>
    </citation>
    <scope>NUCLEOTIDE SEQUENCE [LARGE SCALE GENOMIC DNA]</scope>
    <source>
        <strain evidence="1 2">9006-11</strain>
    </source>
</reference>
<proteinExistence type="predicted"/>
<dbReference type="Proteomes" id="UP000092993">
    <property type="component" value="Unassembled WGS sequence"/>
</dbReference>
<sequence length="1152" mass="127727">MLLQWCMLEPSGPGNLAAIRFSSPVRVQSIRIFPTNAQPFAQQPGIVARTEPEAFFLDLYFNAHPISSPKSKEKPKATNALVPTVIAYAGGQVDVAVGMGPEVATRLMIVRGNFQFVSMAIYGDVVSEMPSPSLVYELKPLPSVEPIAIAPALDPANSRDPTNLARQLLRLIPDAPELPLVIRLMFCLKPSSEDWDLPEFPYLHPDLDEEAADFDLEKAYNLTSKPVPDYASHEQLRQFAERVARLTQAKDASQPYSIAGILCHIASQHPVMARCLLEVLDFERIFDATSLARRFNSESFLNLVTFVSKDMNTDSDTRSVATKVIARIRGWSTLEDALSNTQGDFIAAASTLRDIGTDEQSFGIWLESMVIHEDIVSTMEENPVPPISLLHPPLLLRSPKTAVSHDEFVAFLRAFIGVSCVLAVYAWADSLPHERCRERTLGIIRLWQGVDGYREIVDHLMLLRQMTFRLGCMTDNDPPTRAGIDTEHILVNLARDPQAILRPNFIKCILELGLSTSFITDEQRLSMRQAAIVADDGLPGAIDELSRPLERPPSMASLRTLRVALAVVFQELDEQGERHVLEDFWQDGSRSLVTCLVDVLLAITDEIRGHFALLPPPSTSHELMNQHFRSSQEILRLLLRLIPDYPLPSRVLRTLTTSVADLFVCTDAVDLLYSQSSPACVAAQETRQSCIDIIRLVCEPASTPEGGKVGGEVVLGTLLEHGLRSEDRDPIHHLLQVFCLIDYLLPMQDAEEEQQSLWVQRIIPTLLRQLLAFCRALDTENKVHFVKRLINLDRGIVGVGDWLLVQELKVLSHAVQSLLDPTLSLQQRIITQYQITLSLRFLCDLADSSSSSHRWFIDSIAAADDASRVLVTCLTSLLDQHMLSPNLTAITRILASEYSNFHSDLRFALVLVLWRSLRNPEGLFVASDKWLELSITVLSTIPPIAIDSDRIGQEIAIALVSLLEWLVVTSHSGLPQLTTIHGITPTSFGTCCDNLRKALQPEWIQRLEDAVGKLSVAEDVLSVVPSTTLPESIELSIHDVEELLRSTIPPPSTPPRKALNQDVLGLVTISPPALIRSPASTGLTKTYLNNDFRQLRQISARANTSRLPSMHVDEFESASSPTLLPLSLSQATANTPFAAEAFPPLAPPFNPL</sequence>
<dbReference type="GO" id="GO:0003723">
    <property type="term" value="F:RNA binding"/>
    <property type="evidence" value="ECO:0007669"/>
    <property type="project" value="TreeGrafter"/>
</dbReference>
<dbReference type="InterPro" id="IPR026736">
    <property type="entry name" value="Virilizer"/>
</dbReference>
<accession>A0A1C7M259</accession>
<protein>
    <recommendedName>
        <fullName evidence="3">Virilizer N-terminal domain-containing protein</fullName>
    </recommendedName>
</protein>
<keyword evidence="2" id="KW-1185">Reference proteome</keyword>
<dbReference type="PANTHER" id="PTHR23185">
    <property type="entry name" value="PROTEIN VIRILIZER HOMOLOG"/>
    <property type="match status" value="1"/>
</dbReference>
<name>A0A1C7M259_GRIFR</name>
<organism evidence="1 2">
    <name type="scientific">Grifola frondosa</name>
    <name type="common">Maitake</name>
    <name type="synonym">Polyporus frondosus</name>
    <dbReference type="NCBI Taxonomy" id="5627"/>
    <lineage>
        <taxon>Eukaryota</taxon>
        <taxon>Fungi</taxon>
        <taxon>Dikarya</taxon>
        <taxon>Basidiomycota</taxon>
        <taxon>Agaricomycotina</taxon>
        <taxon>Agaricomycetes</taxon>
        <taxon>Polyporales</taxon>
        <taxon>Grifolaceae</taxon>
        <taxon>Grifola</taxon>
    </lineage>
</organism>
<evidence type="ECO:0000313" key="2">
    <source>
        <dbReference type="Proteomes" id="UP000092993"/>
    </source>
</evidence>
<dbReference type="EMBL" id="LUGG01000014">
    <property type="protein sequence ID" value="OBZ70476.1"/>
    <property type="molecule type" value="Genomic_DNA"/>
</dbReference>
<dbReference type="GO" id="GO:0036396">
    <property type="term" value="C:RNA N6-methyladenosine methyltransferase complex"/>
    <property type="evidence" value="ECO:0007669"/>
    <property type="project" value="TreeGrafter"/>
</dbReference>
<comment type="caution">
    <text evidence="1">The sequence shown here is derived from an EMBL/GenBank/DDBJ whole genome shotgun (WGS) entry which is preliminary data.</text>
</comment>
<dbReference type="AlphaFoldDB" id="A0A1C7M259"/>
<dbReference type="OMA" id="RLWQGVD"/>
<dbReference type="STRING" id="5627.A0A1C7M259"/>
<gene>
    <name evidence="1" type="ORF">A0H81_09740</name>
</gene>
<evidence type="ECO:0008006" key="3">
    <source>
        <dbReference type="Google" id="ProtNLM"/>
    </source>
</evidence>
<dbReference type="OrthoDB" id="2011702at2759"/>
<evidence type="ECO:0000313" key="1">
    <source>
        <dbReference type="EMBL" id="OBZ70476.1"/>
    </source>
</evidence>